<dbReference type="InterPro" id="IPR000522">
    <property type="entry name" value="ABC_transptr_permease_BtuC"/>
</dbReference>
<feature type="transmembrane region" description="Helical" evidence="8">
    <location>
        <begin position="117"/>
        <end position="138"/>
    </location>
</feature>
<keyword evidence="6 8" id="KW-1133">Transmembrane helix</keyword>
<dbReference type="GO" id="GO:0005886">
    <property type="term" value="C:plasma membrane"/>
    <property type="evidence" value="ECO:0007669"/>
    <property type="project" value="UniProtKB-SubCell"/>
</dbReference>
<evidence type="ECO:0000313" key="10">
    <source>
        <dbReference type="Proteomes" id="UP000515570"/>
    </source>
</evidence>
<keyword evidence="10" id="KW-1185">Reference proteome</keyword>
<proteinExistence type="inferred from homology"/>
<name>A0A7G5FHL2_9CORY</name>
<gene>
    <name evidence="9" type="ORF">HW450_05150</name>
</gene>
<evidence type="ECO:0000256" key="8">
    <source>
        <dbReference type="SAM" id="Phobius"/>
    </source>
</evidence>
<keyword evidence="7 8" id="KW-0472">Membrane</keyword>
<evidence type="ECO:0000256" key="5">
    <source>
        <dbReference type="ARBA" id="ARBA00022692"/>
    </source>
</evidence>
<dbReference type="PANTHER" id="PTHR30472">
    <property type="entry name" value="FERRIC ENTEROBACTIN TRANSPORT SYSTEM PERMEASE PROTEIN"/>
    <property type="match status" value="1"/>
</dbReference>
<dbReference type="RefSeq" id="WP_182386918.1">
    <property type="nucleotide sequence ID" value="NZ_CP059833.1"/>
</dbReference>
<dbReference type="Gene3D" id="1.10.3470.10">
    <property type="entry name" value="ABC transporter involved in vitamin B12 uptake, BtuC"/>
    <property type="match status" value="1"/>
</dbReference>
<keyword evidence="4" id="KW-1003">Cell membrane</keyword>
<evidence type="ECO:0000256" key="3">
    <source>
        <dbReference type="ARBA" id="ARBA00022448"/>
    </source>
</evidence>
<evidence type="ECO:0000256" key="6">
    <source>
        <dbReference type="ARBA" id="ARBA00022989"/>
    </source>
</evidence>
<dbReference type="AlphaFoldDB" id="A0A7G5FHL2"/>
<dbReference type="PANTHER" id="PTHR30472:SF25">
    <property type="entry name" value="ABC TRANSPORTER PERMEASE PROTEIN MJ0876-RELATED"/>
    <property type="match status" value="1"/>
</dbReference>
<accession>A0A7G5FHL2</accession>
<feature type="transmembrane region" description="Helical" evidence="8">
    <location>
        <begin position="189"/>
        <end position="209"/>
    </location>
</feature>
<reference evidence="9 10" key="1">
    <citation type="submission" date="2020-07" db="EMBL/GenBank/DDBJ databases">
        <title>non toxigenic Corynebacterium sp. nov from a clinical source.</title>
        <authorList>
            <person name="Bernier A.-M."/>
            <person name="Bernard K."/>
        </authorList>
    </citation>
    <scope>NUCLEOTIDE SEQUENCE [LARGE SCALE GENOMIC DNA]</scope>
    <source>
        <strain evidence="10">NML 93-0612</strain>
    </source>
</reference>
<evidence type="ECO:0000256" key="7">
    <source>
        <dbReference type="ARBA" id="ARBA00023136"/>
    </source>
</evidence>
<evidence type="ECO:0000256" key="1">
    <source>
        <dbReference type="ARBA" id="ARBA00004651"/>
    </source>
</evidence>
<dbReference type="Proteomes" id="UP000515570">
    <property type="component" value="Chromosome"/>
</dbReference>
<dbReference type="InterPro" id="IPR037294">
    <property type="entry name" value="ABC_BtuC-like"/>
</dbReference>
<keyword evidence="3" id="KW-0813">Transport</keyword>
<sequence>MVFFTIAMLAVSWISVTNGVAGFNSIELLATLLPPGWLPARTLDYGEWVIFSGIRLPRAIIAIIAGAGLALCGAVMQIITRNPMASPFTTGISNAAAFGAGMAIFFGLTIAGSQGVAITLCAFVAAAACSIVVVSISAGAHRGAAALILAGIALSYLFSALTSGLQYVANEQKLGPILYWAFGDLGRATWQHIGYLTVIVTIGLAYVLINGGKLARLALGDEAALALGTPVRRIRVESGIWVTVISASIISVTGVIGFVGLVAPHLASMIIGHDERVRMPLTALIGGLLLLLADLAGRTVVSPVIIPVGIMVSLVGVPMFLWLILRENRKELR</sequence>
<evidence type="ECO:0000256" key="2">
    <source>
        <dbReference type="ARBA" id="ARBA00007935"/>
    </source>
</evidence>
<dbReference type="CDD" id="cd06550">
    <property type="entry name" value="TM_ABC_iron-siderophores_like"/>
    <property type="match status" value="1"/>
</dbReference>
<organism evidence="9 10">
    <name type="scientific">Corynebacterium hindlerae</name>
    <dbReference type="NCBI Taxonomy" id="699041"/>
    <lineage>
        <taxon>Bacteria</taxon>
        <taxon>Bacillati</taxon>
        <taxon>Actinomycetota</taxon>
        <taxon>Actinomycetes</taxon>
        <taxon>Mycobacteriales</taxon>
        <taxon>Corynebacteriaceae</taxon>
        <taxon>Corynebacterium</taxon>
    </lineage>
</organism>
<dbReference type="Pfam" id="PF01032">
    <property type="entry name" value="FecCD"/>
    <property type="match status" value="1"/>
</dbReference>
<evidence type="ECO:0000313" key="9">
    <source>
        <dbReference type="EMBL" id="QMV86103.1"/>
    </source>
</evidence>
<dbReference type="FunFam" id="1.10.3470.10:FF:000001">
    <property type="entry name" value="Vitamin B12 ABC transporter permease BtuC"/>
    <property type="match status" value="1"/>
</dbReference>
<dbReference type="EMBL" id="CP059833">
    <property type="protein sequence ID" value="QMV86103.1"/>
    <property type="molecule type" value="Genomic_DNA"/>
</dbReference>
<comment type="similarity">
    <text evidence="2">Belongs to the binding-protein-dependent transport system permease family. FecCD subfamily.</text>
</comment>
<feature type="transmembrane region" description="Helical" evidence="8">
    <location>
        <begin position="91"/>
        <end position="111"/>
    </location>
</feature>
<dbReference type="GO" id="GO:0033214">
    <property type="term" value="P:siderophore-iron import into cell"/>
    <property type="evidence" value="ECO:0007669"/>
    <property type="project" value="TreeGrafter"/>
</dbReference>
<evidence type="ECO:0000256" key="4">
    <source>
        <dbReference type="ARBA" id="ARBA00022475"/>
    </source>
</evidence>
<keyword evidence="5 8" id="KW-0812">Transmembrane</keyword>
<feature type="transmembrane region" description="Helical" evidence="8">
    <location>
        <begin position="59"/>
        <end position="79"/>
    </location>
</feature>
<protein>
    <submittedName>
        <fullName evidence="9">Iron ABC transporter permease</fullName>
    </submittedName>
</protein>
<feature type="transmembrane region" description="Helical" evidence="8">
    <location>
        <begin position="145"/>
        <end position="169"/>
    </location>
</feature>
<comment type="subcellular location">
    <subcellularLocation>
        <location evidence="1">Cell membrane</location>
        <topology evidence="1">Multi-pass membrane protein</topology>
    </subcellularLocation>
</comment>
<dbReference type="SUPFAM" id="SSF81345">
    <property type="entry name" value="ABC transporter involved in vitamin B12 uptake, BtuC"/>
    <property type="match status" value="1"/>
</dbReference>
<feature type="transmembrane region" description="Helical" evidence="8">
    <location>
        <begin position="240"/>
        <end position="267"/>
    </location>
</feature>
<dbReference type="GO" id="GO:0022857">
    <property type="term" value="F:transmembrane transporter activity"/>
    <property type="evidence" value="ECO:0007669"/>
    <property type="project" value="InterPro"/>
</dbReference>
<feature type="transmembrane region" description="Helical" evidence="8">
    <location>
        <begin position="304"/>
        <end position="325"/>
    </location>
</feature>